<dbReference type="RefSeq" id="XP_030994500.1">
    <property type="nucleotide sequence ID" value="XM_031141327.1"/>
</dbReference>
<dbReference type="OrthoDB" id="5422293at2759"/>
<dbReference type="Proteomes" id="UP000319257">
    <property type="component" value="Unassembled WGS sequence"/>
</dbReference>
<evidence type="ECO:0000256" key="1">
    <source>
        <dbReference type="SAM" id="MobiDB-lite"/>
    </source>
</evidence>
<evidence type="ECO:0000313" key="2">
    <source>
        <dbReference type="EMBL" id="TPX12789.1"/>
    </source>
</evidence>
<dbReference type="GeneID" id="41974116"/>
<comment type="caution">
    <text evidence="2">The sequence shown here is derived from an EMBL/GenBank/DDBJ whole genome shotgun (WGS) entry which is preliminary data.</text>
</comment>
<dbReference type="AlphaFoldDB" id="A0A507B601"/>
<dbReference type="InParanoid" id="A0A507B601"/>
<protein>
    <submittedName>
        <fullName evidence="2">Uncharacterized protein</fullName>
    </submittedName>
</protein>
<gene>
    <name evidence="2" type="ORF">E0L32_006669</name>
</gene>
<name>A0A507B601_9PEZI</name>
<reference evidence="2 3" key="1">
    <citation type="submission" date="2019-06" db="EMBL/GenBank/DDBJ databases">
        <title>Draft genome sequence of the filamentous fungus Phialemoniopsis curvata isolated from diesel fuel.</title>
        <authorList>
            <person name="Varaljay V.A."/>
            <person name="Lyon W.J."/>
            <person name="Crouch A.L."/>
            <person name="Drake C.E."/>
            <person name="Hollomon J.M."/>
            <person name="Nadeau L.J."/>
            <person name="Nunn H.S."/>
            <person name="Stevenson B.S."/>
            <person name="Bojanowski C.L."/>
            <person name="Crookes-Goodson W.J."/>
        </authorList>
    </citation>
    <scope>NUCLEOTIDE SEQUENCE [LARGE SCALE GENOMIC DNA]</scope>
    <source>
        <strain evidence="2 3">D216</strain>
    </source>
</reference>
<feature type="compositionally biased region" description="Polar residues" evidence="1">
    <location>
        <begin position="24"/>
        <end position="35"/>
    </location>
</feature>
<evidence type="ECO:0000313" key="3">
    <source>
        <dbReference type="Proteomes" id="UP000319257"/>
    </source>
</evidence>
<organism evidence="2 3">
    <name type="scientific">Thyridium curvatum</name>
    <dbReference type="NCBI Taxonomy" id="1093900"/>
    <lineage>
        <taxon>Eukaryota</taxon>
        <taxon>Fungi</taxon>
        <taxon>Dikarya</taxon>
        <taxon>Ascomycota</taxon>
        <taxon>Pezizomycotina</taxon>
        <taxon>Sordariomycetes</taxon>
        <taxon>Sordariomycetidae</taxon>
        <taxon>Thyridiales</taxon>
        <taxon>Thyridiaceae</taxon>
        <taxon>Thyridium</taxon>
    </lineage>
</organism>
<sequence>MEKLLHAVASWPKRIISKNKPAGESTTPQPASTAGSDELFPSWPPPSPREMLSRRDFYRERLLSRRYLAPRGVFDDSPLFGLYRLYEWIMVDHIVNMRNELEMFWWARWPVADIPDPGEQGDPERYAVLACIPALLVESFNERVNLGLRREEPHSILSLEEQLAWAATPKKFETISAWAERVPPLDSVLYIPHSEAGCEQFVTLDDPGASPAFKEKNILAIKPHIHFI</sequence>
<keyword evidence="3" id="KW-1185">Reference proteome</keyword>
<accession>A0A507B601</accession>
<proteinExistence type="predicted"/>
<feature type="region of interest" description="Disordered" evidence="1">
    <location>
        <begin position="16"/>
        <end position="47"/>
    </location>
</feature>
<dbReference type="EMBL" id="SKBQ01000039">
    <property type="protein sequence ID" value="TPX12789.1"/>
    <property type="molecule type" value="Genomic_DNA"/>
</dbReference>